<reference evidence="3" key="1">
    <citation type="submission" date="2022-09" db="EMBL/GenBank/DDBJ databases">
        <title>Rhodovastum sp. nov. RN2-1 isolated from soil in Seongnam, South Korea.</title>
        <authorList>
            <person name="Le N.T."/>
        </authorList>
    </citation>
    <scope>NUCLEOTIDE SEQUENCE</scope>
    <source>
        <strain evidence="3">RN2-1</strain>
    </source>
</reference>
<name>A0AA42CG97_9PROT</name>
<feature type="region of interest" description="Disordered" evidence="1">
    <location>
        <begin position="1"/>
        <end position="21"/>
    </location>
</feature>
<protein>
    <submittedName>
        <fullName evidence="3">Smr/MutS family protein</fullName>
    </submittedName>
</protein>
<dbReference type="Proteomes" id="UP001165679">
    <property type="component" value="Unassembled WGS sequence"/>
</dbReference>
<dbReference type="PANTHER" id="PTHR35562:SF2">
    <property type="entry name" value="DNA ENDONUCLEASE SMRA-RELATED"/>
    <property type="match status" value="1"/>
</dbReference>
<dbReference type="AlphaFoldDB" id="A0AA42CG97"/>
<dbReference type="PANTHER" id="PTHR35562">
    <property type="entry name" value="DNA ENDONUCLEASE SMRA-RELATED"/>
    <property type="match status" value="1"/>
</dbReference>
<proteinExistence type="predicted"/>
<sequence>MIPQRRDVSAPRRKSLTDADKADWASYVRRVAPLPGRTVPDAPPEPQPEPPPEALIRPAPPPAAPRVPAPRAPTLSVGLQPGGLDSASWSRFRTGKLAPQRTLDLHGRTAQRAFHALNAFLHAAHADHVRCVEVITGRGSGEGGGILRRELPIWLNLPALRPLVLAASHPHAANTGSVRLLLRRPK</sequence>
<dbReference type="PROSITE" id="PS50828">
    <property type="entry name" value="SMR"/>
    <property type="match status" value="1"/>
</dbReference>
<dbReference type="Pfam" id="PF01713">
    <property type="entry name" value="Smr"/>
    <property type="match status" value="1"/>
</dbReference>
<dbReference type="SUPFAM" id="SSF160443">
    <property type="entry name" value="SMR domain-like"/>
    <property type="match status" value="1"/>
</dbReference>
<gene>
    <name evidence="3" type="ORF">OL599_03410</name>
</gene>
<dbReference type="EMBL" id="JAPDNT010000001">
    <property type="protein sequence ID" value="MCW3473615.1"/>
    <property type="molecule type" value="Genomic_DNA"/>
</dbReference>
<feature type="compositionally biased region" description="Pro residues" evidence="1">
    <location>
        <begin position="41"/>
        <end position="71"/>
    </location>
</feature>
<evidence type="ECO:0000313" key="4">
    <source>
        <dbReference type="Proteomes" id="UP001165679"/>
    </source>
</evidence>
<accession>A0AA42CG97</accession>
<feature type="region of interest" description="Disordered" evidence="1">
    <location>
        <begin position="33"/>
        <end position="80"/>
    </location>
</feature>
<organism evidence="3 4">
    <name type="scientific">Limobrevibacterium gyesilva</name>
    <dbReference type="NCBI Taxonomy" id="2991712"/>
    <lineage>
        <taxon>Bacteria</taxon>
        <taxon>Pseudomonadati</taxon>
        <taxon>Pseudomonadota</taxon>
        <taxon>Alphaproteobacteria</taxon>
        <taxon>Acetobacterales</taxon>
        <taxon>Acetobacteraceae</taxon>
        <taxon>Limobrevibacterium</taxon>
    </lineage>
</organism>
<evidence type="ECO:0000313" key="3">
    <source>
        <dbReference type="EMBL" id="MCW3473615.1"/>
    </source>
</evidence>
<feature type="domain" description="Smr" evidence="2">
    <location>
        <begin position="103"/>
        <end position="183"/>
    </location>
</feature>
<dbReference type="InterPro" id="IPR002625">
    <property type="entry name" value="Smr_dom"/>
</dbReference>
<evidence type="ECO:0000259" key="2">
    <source>
        <dbReference type="PROSITE" id="PS50828"/>
    </source>
</evidence>
<dbReference type="Gene3D" id="3.30.1370.110">
    <property type="match status" value="1"/>
</dbReference>
<reference evidence="3" key="2">
    <citation type="submission" date="2022-10" db="EMBL/GenBank/DDBJ databases">
        <authorList>
            <person name="Trinh H.N."/>
        </authorList>
    </citation>
    <scope>NUCLEOTIDE SEQUENCE</scope>
    <source>
        <strain evidence="3">RN2-1</strain>
    </source>
</reference>
<comment type="caution">
    <text evidence="3">The sequence shown here is derived from an EMBL/GenBank/DDBJ whole genome shotgun (WGS) entry which is preliminary data.</text>
</comment>
<dbReference type="InterPro" id="IPR036063">
    <property type="entry name" value="Smr_dom_sf"/>
</dbReference>
<dbReference type="RefSeq" id="WP_264712195.1">
    <property type="nucleotide sequence ID" value="NZ_JAPDNT010000001.1"/>
</dbReference>
<keyword evidence="4" id="KW-1185">Reference proteome</keyword>
<evidence type="ECO:0000256" key="1">
    <source>
        <dbReference type="SAM" id="MobiDB-lite"/>
    </source>
</evidence>